<keyword evidence="1" id="KW-1133">Transmembrane helix</keyword>
<keyword evidence="1" id="KW-0472">Membrane</keyword>
<dbReference type="EMBL" id="JBJQND010000013">
    <property type="protein sequence ID" value="KAL3857358.1"/>
    <property type="molecule type" value="Genomic_DNA"/>
</dbReference>
<dbReference type="AlphaFoldDB" id="A0ABD3V927"/>
<comment type="caution">
    <text evidence="2">The sequence shown here is derived from an EMBL/GenBank/DDBJ whole genome shotgun (WGS) entry which is preliminary data.</text>
</comment>
<keyword evidence="3" id="KW-1185">Reference proteome</keyword>
<feature type="non-terminal residue" evidence="2">
    <location>
        <position position="1"/>
    </location>
</feature>
<sequence length="68" mass="7346">YDIVHEDLCKFVSVAGFLPLLLLLGALLIFNPFQIGDDSNKLIVTYGVNNANSSESNSESKNISSDNA</sequence>
<proteinExistence type="predicted"/>
<accession>A0ABD3V927</accession>
<gene>
    <name evidence="2" type="ORF">ACJMK2_012034</name>
</gene>
<evidence type="ECO:0000313" key="2">
    <source>
        <dbReference type="EMBL" id="KAL3857358.1"/>
    </source>
</evidence>
<organism evidence="2 3">
    <name type="scientific">Sinanodonta woodiana</name>
    <name type="common">Chinese pond mussel</name>
    <name type="synonym">Anodonta woodiana</name>
    <dbReference type="NCBI Taxonomy" id="1069815"/>
    <lineage>
        <taxon>Eukaryota</taxon>
        <taxon>Metazoa</taxon>
        <taxon>Spiralia</taxon>
        <taxon>Lophotrochozoa</taxon>
        <taxon>Mollusca</taxon>
        <taxon>Bivalvia</taxon>
        <taxon>Autobranchia</taxon>
        <taxon>Heteroconchia</taxon>
        <taxon>Palaeoheterodonta</taxon>
        <taxon>Unionida</taxon>
        <taxon>Unionoidea</taxon>
        <taxon>Unionidae</taxon>
        <taxon>Unioninae</taxon>
        <taxon>Sinanodonta</taxon>
    </lineage>
</organism>
<feature type="non-terminal residue" evidence="2">
    <location>
        <position position="68"/>
    </location>
</feature>
<reference evidence="2 3" key="1">
    <citation type="submission" date="2024-11" db="EMBL/GenBank/DDBJ databases">
        <title>Chromosome-level genome assembly of the freshwater bivalve Anodonta woodiana.</title>
        <authorList>
            <person name="Chen X."/>
        </authorList>
    </citation>
    <scope>NUCLEOTIDE SEQUENCE [LARGE SCALE GENOMIC DNA]</scope>
    <source>
        <strain evidence="2">MN2024</strain>
        <tissue evidence="2">Gills</tissue>
    </source>
</reference>
<protein>
    <submittedName>
        <fullName evidence="2">Uncharacterized protein</fullName>
    </submittedName>
</protein>
<name>A0ABD3V927_SINWO</name>
<evidence type="ECO:0000256" key="1">
    <source>
        <dbReference type="SAM" id="Phobius"/>
    </source>
</evidence>
<evidence type="ECO:0000313" key="3">
    <source>
        <dbReference type="Proteomes" id="UP001634394"/>
    </source>
</evidence>
<feature type="transmembrane region" description="Helical" evidence="1">
    <location>
        <begin position="12"/>
        <end position="33"/>
    </location>
</feature>
<keyword evidence="1" id="KW-0812">Transmembrane</keyword>
<dbReference type="Proteomes" id="UP001634394">
    <property type="component" value="Unassembled WGS sequence"/>
</dbReference>